<dbReference type="InterPro" id="IPR051310">
    <property type="entry name" value="MCP_chemotaxis"/>
</dbReference>
<feature type="non-terminal residue" evidence="6">
    <location>
        <position position="349"/>
    </location>
</feature>
<protein>
    <submittedName>
        <fullName evidence="6">Methyl-accepting chemotaxis protein</fullName>
    </submittedName>
</protein>
<dbReference type="InterPro" id="IPR024478">
    <property type="entry name" value="HlyB_4HB_MCP"/>
</dbReference>
<keyword evidence="4" id="KW-1133">Transmembrane helix</keyword>
<dbReference type="Pfam" id="PF00672">
    <property type="entry name" value="HAMP"/>
    <property type="match status" value="1"/>
</dbReference>
<dbReference type="InterPro" id="IPR003660">
    <property type="entry name" value="HAMP_dom"/>
</dbReference>
<accession>A0ABX5NJM5</accession>
<dbReference type="Pfam" id="PF12729">
    <property type="entry name" value="4HB_MCP_1"/>
    <property type="match status" value="1"/>
</dbReference>
<evidence type="ECO:0000256" key="1">
    <source>
        <dbReference type="ARBA" id="ARBA00022500"/>
    </source>
</evidence>
<proteinExistence type="inferred from homology"/>
<dbReference type="SMART" id="SM00304">
    <property type="entry name" value="HAMP"/>
    <property type="match status" value="1"/>
</dbReference>
<organism evidence="6 7">
    <name type="scientific">Rhizobium wuzhouense</name>
    <dbReference type="NCBI Taxonomy" id="1986026"/>
    <lineage>
        <taxon>Bacteria</taxon>
        <taxon>Pseudomonadati</taxon>
        <taxon>Pseudomonadota</taxon>
        <taxon>Alphaproteobacteria</taxon>
        <taxon>Hyphomicrobiales</taxon>
        <taxon>Rhizobiaceae</taxon>
        <taxon>Rhizobium/Agrobacterium group</taxon>
        <taxon>Rhizobium</taxon>
    </lineage>
</organism>
<evidence type="ECO:0000313" key="6">
    <source>
        <dbReference type="EMBL" id="PYB69509.1"/>
    </source>
</evidence>
<evidence type="ECO:0000259" key="5">
    <source>
        <dbReference type="PROSITE" id="PS50885"/>
    </source>
</evidence>
<comment type="similarity">
    <text evidence="2">Belongs to the methyl-accepting chemotaxis (MCP) protein family.</text>
</comment>
<keyword evidence="1" id="KW-0145">Chemotaxis</keyword>
<feature type="domain" description="HAMP" evidence="5">
    <location>
        <begin position="208"/>
        <end position="260"/>
    </location>
</feature>
<dbReference type="CDD" id="cd06225">
    <property type="entry name" value="HAMP"/>
    <property type="match status" value="2"/>
</dbReference>
<comment type="caution">
    <text evidence="6">The sequence shown here is derived from an EMBL/GenBank/DDBJ whole genome shotgun (WGS) entry which is preliminary data.</text>
</comment>
<dbReference type="EMBL" id="QJRY01000023">
    <property type="protein sequence ID" value="PYB69509.1"/>
    <property type="molecule type" value="Genomic_DNA"/>
</dbReference>
<keyword evidence="7" id="KW-1185">Reference proteome</keyword>
<reference evidence="6 7" key="1">
    <citation type="submission" date="2018-06" db="EMBL/GenBank/DDBJ databases">
        <title>Rhizobium wuzhouense sp. nov., isolated from roots of Oryza officinalis.</title>
        <authorList>
            <person name="Yuan T."/>
        </authorList>
    </citation>
    <scope>NUCLEOTIDE SEQUENCE [LARGE SCALE GENOMIC DNA]</scope>
    <source>
        <strain evidence="6 7">W44</strain>
    </source>
</reference>
<dbReference type="SUPFAM" id="SSF58104">
    <property type="entry name" value="Methyl-accepting chemotaxis protein (MCP) signaling domain"/>
    <property type="match status" value="1"/>
</dbReference>
<dbReference type="PANTHER" id="PTHR43531:SF11">
    <property type="entry name" value="METHYL-ACCEPTING CHEMOTAXIS PROTEIN 3"/>
    <property type="match status" value="1"/>
</dbReference>
<gene>
    <name evidence="6" type="ORF">DMY87_23905</name>
</gene>
<sequence>MRFTIKLKLALSFGLMVTLLAALSAYSLISLSTVNDNLAGMAEGPAKRLEYALTIDGNFSEIIRQQKNALLAKTTDESQKFLKVSEELTADGIELAKNGLAIATAEDQQTWLAVEEDMNNFTSKAVELRRLVTSGDLVGAIDYSNGDLRSINKSVTASLDTLVGIQKQQMENTKSESAENYRAVRSTMIAAVSVAVLFGIGVAIWIALSIISGLKKIQIVAEAVSIGDLNQDVELKNNDEIKDLVDTINVMTSNLRKTANVADQISNGDLTVTPAPASEKDTLGIALRNMVERLRAVVSDAIAASENVSTGSQQLSSGSEQLSQGATEQASSAEEASASMEEMAANIKQ</sequence>
<evidence type="ECO:0000256" key="3">
    <source>
        <dbReference type="SAM" id="MobiDB-lite"/>
    </source>
</evidence>
<evidence type="ECO:0000256" key="4">
    <source>
        <dbReference type="SAM" id="Phobius"/>
    </source>
</evidence>
<dbReference type="PROSITE" id="PS50885">
    <property type="entry name" value="HAMP"/>
    <property type="match status" value="1"/>
</dbReference>
<evidence type="ECO:0000256" key="2">
    <source>
        <dbReference type="ARBA" id="ARBA00029447"/>
    </source>
</evidence>
<keyword evidence="4" id="KW-0472">Membrane</keyword>
<dbReference type="RefSeq" id="WP_114149349.1">
    <property type="nucleotide sequence ID" value="NZ_QJRY01000023.1"/>
</dbReference>
<dbReference type="Proteomes" id="UP000247536">
    <property type="component" value="Unassembled WGS sequence"/>
</dbReference>
<dbReference type="Gene3D" id="1.10.287.950">
    <property type="entry name" value="Methyl-accepting chemotaxis protein"/>
    <property type="match status" value="1"/>
</dbReference>
<feature type="transmembrane region" description="Helical" evidence="4">
    <location>
        <begin position="188"/>
        <end position="208"/>
    </location>
</feature>
<feature type="compositionally biased region" description="Low complexity" evidence="3">
    <location>
        <begin position="309"/>
        <end position="349"/>
    </location>
</feature>
<dbReference type="Gene3D" id="6.10.340.10">
    <property type="match status" value="1"/>
</dbReference>
<keyword evidence="4" id="KW-0812">Transmembrane</keyword>
<dbReference type="PANTHER" id="PTHR43531">
    <property type="entry name" value="PROTEIN ICFG"/>
    <property type="match status" value="1"/>
</dbReference>
<evidence type="ECO:0000313" key="7">
    <source>
        <dbReference type="Proteomes" id="UP000247536"/>
    </source>
</evidence>
<name>A0ABX5NJM5_9HYPH</name>
<feature type="region of interest" description="Disordered" evidence="3">
    <location>
        <begin position="308"/>
        <end position="349"/>
    </location>
</feature>